<evidence type="ECO:0000256" key="5">
    <source>
        <dbReference type="ARBA" id="ARBA00022692"/>
    </source>
</evidence>
<dbReference type="SUPFAM" id="SSF81345">
    <property type="entry name" value="ABC transporter involved in vitamin B12 uptake, BtuC"/>
    <property type="match status" value="1"/>
</dbReference>
<keyword evidence="5 8" id="KW-0812">Transmembrane</keyword>
<feature type="transmembrane region" description="Helical" evidence="8">
    <location>
        <begin position="111"/>
        <end position="128"/>
    </location>
</feature>
<evidence type="ECO:0000256" key="6">
    <source>
        <dbReference type="ARBA" id="ARBA00022989"/>
    </source>
</evidence>
<accession>A0A1H5PLR2</accession>
<evidence type="ECO:0000313" key="9">
    <source>
        <dbReference type="EMBL" id="SEF14705.1"/>
    </source>
</evidence>
<evidence type="ECO:0000256" key="2">
    <source>
        <dbReference type="ARBA" id="ARBA00007935"/>
    </source>
</evidence>
<dbReference type="EMBL" id="FNUC01000004">
    <property type="protein sequence ID" value="SEF14705.1"/>
    <property type="molecule type" value="Genomic_DNA"/>
</dbReference>
<evidence type="ECO:0000256" key="7">
    <source>
        <dbReference type="ARBA" id="ARBA00023136"/>
    </source>
</evidence>
<dbReference type="FunFam" id="1.10.3470.10:FF:000001">
    <property type="entry name" value="Vitamin B12 ABC transporter permease BtuC"/>
    <property type="match status" value="1"/>
</dbReference>
<proteinExistence type="inferred from homology"/>
<evidence type="ECO:0000256" key="1">
    <source>
        <dbReference type="ARBA" id="ARBA00004651"/>
    </source>
</evidence>
<keyword evidence="3" id="KW-0813">Transport</keyword>
<dbReference type="Gene3D" id="1.10.3470.10">
    <property type="entry name" value="ABC transporter involved in vitamin B12 uptake, BtuC"/>
    <property type="match status" value="1"/>
</dbReference>
<dbReference type="InterPro" id="IPR000522">
    <property type="entry name" value="ABC_transptr_permease_BtuC"/>
</dbReference>
<keyword evidence="4" id="KW-1003">Cell membrane</keyword>
<dbReference type="Pfam" id="PF01032">
    <property type="entry name" value="FecCD"/>
    <property type="match status" value="1"/>
</dbReference>
<evidence type="ECO:0000313" key="10">
    <source>
        <dbReference type="Proteomes" id="UP000181980"/>
    </source>
</evidence>
<dbReference type="CDD" id="cd06550">
    <property type="entry name" value="TM_ABC_iron-siderophores_like"/>
    <property type="match status" value="1"/>
</dbReference>
<dbReference type="PANTHER" id="PTHR30472">
    <property type="entry name" value="FERRIC ENTEROBACTIN TRANSPORT SYSTEM PERMEASE PROTEIN"/>
    <property type="match status" value="1"/>
</dbReference>
<feature type="transmembrane region" description="Helical" evidence="8">
    <location>
        <begin position="134"/>
        <end position="154"/>
    </location>
</feature>
<dbReference type="GO" id="GO:0022857">
    <property type="term" value="F:transmembrane transporter activity"/>
    <property type="evidence" value="ECO:0007669"/>
    <property type="project" value="InterPro"/>
</dbReference>
<name>A0A1H5PLR2_9ACTN</name>
<organism evidence="9 10">
    <name type="scientific">Jiangella alba</name>
    <dbReference type="NCBI Taxonomy" id="561176"/>
    <lineage>
        <taxon>Bacteria</taxon>
        <taxon>Bacillati</taxon>
        <taxon>Actinomycetota</taxon>
        <taxon>Actinomycetes</taxon>
        <taxon>Jiangellales</taxon>
        <taxon>Jiangellaceae</taxon>
        <taxon>Jiangella</taxon>
    </lineage>
</organism>
<dbReference type="PANTHER" id="PTHR30472:SF25">
    <property type="entry name" value="ABC TRANSPORTER PERMEASE PROTEIN MJ0876-RELATED"/>
    <property type="match status" value="1"/>
</dbReference>
<dbReference type="GO" id="GO:0005886">
    <property type="term" value="C:plasma membrane"/>
    <property type="evidence" value="ECO:0007669"/>
    <property type="project" value="UniProtKB-SubCell"/>
</dbReference>
<dbReference type="AlphaFoldDB" id="A0A1H5PLR2"/>
<keyword evidence="10" id="KW-1185">Reference proteome</keyword>
<keyword evidence="7 8" id="KW-0472">Membrane</keyword>
<sequence>MGTDQHTATATLRAVRLPRRWLFGSLAVLVAAVLLGLTVGPAGLPLRGVVTEIVNLVPGVDLAGGLDDREAAVLWQLRAPRVVLGLLVGAMLALAGAGYQGVFRNPLADPYLLGVAAGAGLGATFAIVSGGNRLLVPLAAFTGGVLGVAATYALGRSVGGRSTNSLILAGVAVAAFLTSVQTFVNQRNSDSLREVYGWILGRLLTAGWDEVLAVLPYIAVSALVILAHRRLLDVLSVGPDEAGTLGVPASRVRLAVVLAATLGTAAAVSVSGLIGFVGIVVPHIVRMLAGSSYRIVLPLAAVVGATFLVVADLVARTVVSPGELPVGVVTAFVGAPFFTLVLRSARRPW</sequence>
<evidence type="ECO:0000256" key="4">
    <source>
        <dbReference type="ARBA" id="ARBA00022475"/>
    </source>
</evidence>
<dbReference type="Proteomes" id="UP000181980">
    <property type="component" value="Unassembled WGS sequence"/>
</dbReference>
<feature type="transmembrane region" description="Helical" evidence="8">
    <location>
        <begin position="82"/>
        <end position="99"/>
    </location>
</feature>
<comment type="subcellular location">
    <subcellularLocation>
        <location evidence="1">Cell membrane</location>
        <topology evidence="1">Multi-pass membrane protein</topology>
    </subcellularLocation>
</comment>
<keyword evidence="6 8" id="KW-1133">Transmembrane helix</keyword>
<dbReference type="STRING" id="561176.SAMN04488561_4706"/>
<comment type="similarity">
    <text evidence="2">Belongs to the binding-protein-dependent transport system permease family. FecCD subfamily.</text>
</comment>
<evidence type="ECO:0000256" key="3">
    <source>
        <dbReference type="ARBA" id="ARBA00022448"/>
    </source>
</evidence>
<feature type="transmembrane region" description="Helical" evidence="8">
    <location>
        <begin position="254"/>
        <end position="281"/>
    </location>
</feature>
<evidence type="ECO:0000256" key="8">
    <source>
        <dbReference type="SAM" id="Phobius"/>
    </source>
</evidence>
<protein>
    <submittedName>
        <fullName evidence="9">Iron complex transport system permease protein</fullName>
    </submittedName>
</protein>
<reference evidence="10" key="1">
    <citation type="submission" date="2016-10" db="EMBL/GenBank/DDBJ databases">
        <authorList>
            <person name="Varghese N."/>
            <person name="Submissions S."/>
        </authorList>
    </citation>
    <scope>NUCLEOTIDE SEQUENCE [LARGE SCALE GENOMIC DNA]</scope>
    <source>
        <strain evidence="10">DSM 45237</strain>
    </source>
</reference>
<feature type="transmembrane region" description="Helical" evidence="8">
    <location>
        <begin position="324"/>
        <end position="342"/>
    </location>
</feature>
<feature type="transmembrane region" description="Helical" evidence="8">
    <location>
        <begin position="293"/>
        <end position="318"/>
    </location>
</feature>
<gene>
    <name evidence="9" type="ORF">SAMN04488561_4706</name>
</gene>
<dbReference type="InterPro" id="IPR037294">
    <property type="entry name" value="ABC_BtuC-like"/>
</dbReference>
<feature type="transmembrane region" description="Helical" evidence="8">
    <location>
        <begin position="21"/>
        <end position="40"/>
    </location>
</feature>
<feature type="transmembrane region" description="Helical" evidence="8">
    <location>
        <begin position="166"/>
        <end position="184"/>
    </location>
</feature>